<dbReference type="InterPro" id="IPR027304">
    <property type="entry name" value="Trigger_fact/SurA_dom_sf"/>
</dbReference>
<dbReference type="InterPro" id="IPR008881">
    <property type="entry name" value="Trigger_fac_ribosome-bd_bac"/>
</dbReference>
<dbReference type="GO" id="GO:0043022">
    <property type="term" value="F:ribosome binding"/>
    <property type="evidence" value="ECO:0007669"/>
    <property type="project" value="TreeGrafter"/>
</dbReference>
<feature type="domain" description="Trigger factor ribosome-binding bacterial" evidence="11">
    <location>
        <begin position="1"/>
        <end position="144"/>
    </location>
</feature>
<evidence type="ECO:0000256" key="8">
    <source>
        <dbReference type="ARBA" id="ARBA00029986"/>
    </source>
</evidence>
<dbReference type="InterPro" id="IPR046357">
    <property type="entry name" value="PPIase_dom_sf"/>
</dbReference>
<evidence type="ECO:0000259" key="11">
    <source>
        <dbReference type="Pfam" id="PF05697"/>
    </source>
</evidence>
<evidence type="ECO:0000256" key="9">
    <source>
        <dbReference type="HAMAP-Rule" id="MF_00303"/>
    </source>
</evidence>
<evidence type="ECO:0000256" key="4">
    <source>
        <dbReference type="ARBA" id="ARBA00016902"/>
    </source>
</evidence>
<evidence type="ECO:0000259" key="12">
    <source>
        <dbReference type="Pfam" id="PF05698"/>
    </source>
</evidence>
<dbReference type="InterPro" id="IPR008880">
    <property type="entry name" value="Trigger_fac_C"/>
</dbReference>
<dbReference type="Gene3D" id="3.30.70.1050">
    <property type="entry name" value="Trigger factor ribosome-binding domain"/>
    <property type="match status" value="1"/>
</dbReference>
<feature type="domain" description="PPIase FKBP-type" evidence="10">
    <location>
        <begin position="157"/>
        <end position="231"/>
    </location>
</feature>
<dbReference type="GO" id="GO:0051083">
    <property type="term" value="P:'de novo' cotranslational protein folding"/>
    <property type="evidence" value="ECO:0007669"/>
    <property type="project" value="TreeGrafter"/>
</dbReference>
<dbReference type="Gene3D" id="3.10.50.40">
    <property type="match status" value="1"/>
</dbReference>
<dbReference type="InterPro" id="IPR001179">
    <property type="entry name" value="PPIase_FKBP_dom"/>
</dbReference>
<feature type="domain" description="Trigger factor C-terminal" evidence="12">
    <location>
        <begin position="262"/>
        <end position="422"/>
    </location>
</feature>
<dbReference type="HAMAP" id="MF_00303">
    <property type="entry name" value="Trigger_factor_Tig"/>
    <property type="match status" value="1"/>
</dbReference>
<keyword evidence="9" id="KW-0131">Cell cycle</keyword>
<evidence type="ECO:0000313" key="14">
    <source>
        <dbReference type="Proteomes" id="UP000176604"/>
    </source>
</evidence>
<name>A0A1F7UHF1_9BACT</name>
<dbReference type="SUPFAM" id="SSF54534">
    <property type="entry name" value="FKBP-like"/>
    <property type="match status" value="1"/>
</dbReference>
<dbReference type="EC" id="5.2.1.8" evidence="3 9"/>
<dbReference type="SUPFAM" id="SSF102735">
    <property type="entry name" value="Trigger factor ribosome-binding domain"/>
    <property type="match status" value="1"/>
</dbReference>
<keyword evidence="6 9" id="KW-0143">Chaperone</keyword>
<dbReference type="InterPro" id="IPR005215">
    <property type="entry name" value="Trig_fac"/>
</dbReference>
<dbReference type="GO" id="GO:0051301">
    <property type="term" value="P:cell division"/>
    <property type="evidence" value="ECO:0007669"/>
    <property type="project" value="UniProtKB-KW"/>
</dbReference>
<dbReference type="PIRSF" id="PIRSF003095">
    <property type="entry name" value="Trigger_factor"/>
    <property type="match status" value="1"/>
</dbReference>
<dbReference type="PANTHER" id="PTHR30560">
    <property type="entry name" value="TRIGGER FACTOR CHAPERONE AND PEPTIDYL-PROLYL CIS/TRANS ISOMERASE"/>
    <property type="match status" value="1"/>
</dbReference>
<sequence length="427" mass="47958">MNITVKKQPKSLVSLSIEVPWEDVQPYLKRAAKEYGEKTSVPGFRRGQVPYEVIEKRLGIEALLDLALETLVSHTYVQALKTHKLETVGAPKVDVKARTPRQPVQYEAVVAMLPEVKLGSLEKLSVKKAAVAVTDEDVEKLMKDLQRMRATEREVSEPAAKGHKVTVSYRLSQDKVPLEGSSATDTDIVLGETQVLPGFSESLIGMKAGEEKTFPVRFPDTWSRKDLAGRTVNVELSLKKVAVIDLPAVDDAFAASVGTFATAQELKDKMRENIRLEKEETEERRVGSVAVEAVVKTSTFGEIPEILISAEIDRMVEDVTREVTHYGVSFVDWLKKLNKTREALRKEFEPQAVERVRASLALRALAQEQEIVPEEKELLEEVQKILQQAGGNPEAQERIRTHAFHDYLKNQIVTRKTVEWLKSKIVE</sequence>
<dbReference type="Gene3D" id="1.10.3120.10">
    <property type="entry name" value="Trigger factor, C-terminal domain"/>
    <property type="match status" value="1"/>
</dbReference>
<comment type="catalytic activity">
    <reaction evidence="1 9">
        <text>[protein]-peptidylproline (omega=180) = [protein]-peptidylproline (omega=0)</text>
        <dbReference type="Rhea" id="RHEA:16237"/>
        <dbReference type="Rhea" id="RHEA-COMP:10747"/>
        <dbReference type="Rhea" id="RHEA-COMP:10748"/>
        <dbReference type="ChEBI" id="CHEBI:83833"/>
        <dbReference type="ChEBI" id="CHEBI:83834"/>
        <dbReference type="EC" id="5.2.1.8"/>
    </reaction>
</comment>
<evidence type="ECO:0000256" key="6">
    <source>
        <dbReference type="ARBA" id="ARBA00023186"/>
    </source>
</evidence>
<dbReference type="NCBIfam" id="TIGR00115">
    <property type="entry name" value="tig"/>
    <property type="match status" value="1"/>
</dbReference>
<dbReference type="SUPFAM" id="SSF109998">
    <property type="entry name" value="Triger factor/SurA peptide-binding domain-like"/>
    <property type="match status" value="1"/>
</dbReference>
<evidence type="ECO:0000256" key="5">
    <source>
        <dbReference type="ARBA" id="ARBA00023110"/>
    </source>
</evidence>
<dbReference type="Proteomes" id="UP000176604">
    <property type="component" value="Unassembled WGS sequence"/>
</dbReference>
<dbReference type="PANTHER" id="PTHR30560:SF3">
    <property type="entry name" value="TRIGGER FACTOR-LIKE PROTEIN TIG, CHLOROPLASTIC"/>
    <property type="match status" value="1"/>
</dbReference>
<dbReference type="AlphaFoldDB" id="A0A1F7UHF1"/>
<dbReference type="STRING" id="1802397.A3J43_04375"/>
<comment type="function">
    <text evidence="9">Involved in protein export. Acts as a chaperone by maintaining the newly synthesized protein in an open conformation. Functions as a peptidyl-prolyl cis-trans isomerase.</text>
</comment>
<dbReference type="GO" id="GO:0005737">
    <property type="term" value="C:cytoplasm"/>
    <property type="evidence" value="ECO:0007669"/>
    <property type="project" value="UniProtKB-SubCell"/>
</dbReference>
<keyword evidence="9" id="KW-0132">Cell division</keyword>
<evidence type="ECO:0000256" key="1">
    <source>
        <dbReference type="ARBA" id="ARBA00000971"/>
    </source>
</evidence>
<keyword evidence="5 9" id="KW-0697">Rotamase</keyword>
<gene>
    <name evidence="9" type="primary">tig</name>
    <name evidence="13" type="ORF">A3J43_04375</name>
</gene>
<dbReference type="GO" id="GO:0003755">
    <property type="term" value="F:peptidyl-prolyl cis-trans isomerase activity"/>
    <property type="evidence" value="ECO:0007669"/>
    <property type="project" value="UniProtKB-UniRule"/>
</dbReference>
<evidence type="ECO:0000256" key="7">
    <source>
        <dbReference type="ARBA" id="ARBA00023235"/>
    </source>
</evidence>
<comment type="caution">
    <text evidence="13">The sequence shown here is derived from an EMBL/GenBank/DDBJ whole genome shotgun (WGS) entry which is preliminary data.</text>
</comment>
<comment type="subcellular location">
    <subcellularLocation>
        <location evidence="9">Cytoplasm</location>
    </subcellularLocation>
    <text evidence="9">About half TF is bound to the ribosome near the polypeptide exit tunnel while the other half is free in the cytoplasm.</text>
</comment>
<dbReference type="EMBL" id="MGEF01000053">
    <property type="protein sequence ID" value="OGL77699.1"/>
    <property type="molecule type" value="Genomic_DNA"/>
</dbReference>
<evidence type="ECO:0000256" key="2">
    <source>
        <dbReference type="ARBA" id="ARBA00005464"/>
    </source>
</evidence>
<dbReference type="GO" id="GO:0015031">
    <property type="term" value="P:protein transport"/>
    <property type="evidence" value="ECO:0007669"/>
    <property type="project" value="UniProtKB-UniRule"/>
</dbReference>
<organism evidence="13 14">
    <name type="scientific">Candidatus Uhrbacteria bacterium RIFCSPHIGHO2_12_FULL_54_23</name>
    <dbReference type="NCBI Taxonomy" id="1802397"/>
    <lineage>
        <taxon>Bacteria</taxon>
        <taxon>Candidatus Uhriibacteriota</taxon>
    </lineage>
</organism>
<dbReference type="GO" id="GO:0044183">
    <property type="term" value="F:protein folding chaperone"/>
    <property type="evidence" value="ECO:0007669"/>
    <property type="project" value="TreeGrafter"/>
</dbReference>
<dbReference type="Pfam" id="PF05697">
    <property type="entry name" value="Trigger_N"/>
    <property type="match status" value="1"/>
</dbReference>
<accession>A0A1F7UHF1</accession>
<evidence type="ECO:0000259" key="10">
    <source>
        <dbReference type="Pfam" id="PF00254"/>
    </source>
</evidence>
<dbReference type="InterPro" id="IPR036611">
    <property type="entry name" value="Trigger_fac_ribosome-bd_sf"/>
</dbReference>
<comment type="similarity">
    <text evidence="2 9">Belongs to the FKBP-type PPIase family. Tig subfamily.</text>
</comment>
<evidence type="ECO:0000256" key="3">
    <source>
        <dbReference type="ARBA" id="ARBA00013194"/>
    </source>
</evidence>
<keyword evidence="9" id="KW-0963">Cytoplasm</keyword>
<dbReference type="Pfam" id="PF05698">
    <property type="entry name" value="Trigger_C"/>
    <property type="match status" value="1"/>
</dbReference>
<keyword evidence="7 9" id="KW-0413">Isomerase</keyword>
<comment type="domain">
    <text evidence="9">Consists of 3 domains; the N-terminus binds the ribosome, the middle domain has PPIase activity, while the C-terminus has intrinsic chaperone activity on its own.</text>
</comment>
<dbReference type="InterPro" id="IPR037041">
    <property type="entry name" value="Trigger_fac_C_sf"/>
</dbReference>
<evidence type="ECO:0000313" key="13">
    <source>
        <dbReference type="EMBL" id="OGL77699.1"/>
    </source>
</evidence>
<dbReference type="GO" id="GO:0043335">
    <property type="term" value="P:protein unfolding"/>
    <property type="evidence" value="ECO:0007669"/>
    <property type="project" value="TreeGrafter"/>
</dbReference>
<proteinExistence type="inferred from homology"/>
<reference evidence="13 14" key="1">
    <citation type="journal article" date="2016" name="Nat. Commun.">
        <title>Thousands of microbial genomes shed light on interconnected biogeochemical processes in an aquifer system.</title>
        <authorList>
            <person name="Anantharaman K."/>
            <person name="Brown C.T."/>
            <person name="Hug L.A."/>
            <person name="Sharon I."/>
            <person name="Castelle C.J."/>
            <person name="Probst A.J."/>
            <person name="Thomas B.C."/>
            <person name="Singh A."/>
            <person name="Wilkins M.J."/>
            <person name="Karaoz U."/>
            <person name="Brodie E.L."/>
            <person name="Williams K.H."/>
            <person name="Hubbard S.S."/>
            <person name="Banfield J.F."/>
        </authorList>
    </citation>
    <scope>NUCLEOTIDE SEQUENCE [LARGE SCALE GENOMIC DNA]</scope>
</reference>
<protein>
    <recommendedName>
        <fullName evidence="4 9">Trigger factor</fullName>
        <shortName evidence="9">TF</shortName>
        <ecNumber evidence="3 9">5.2.1.8</ecNumber>
    </recommendedName>
    <alternativeName>
        <fullName evidence="8 9">PPIase</fullName>
    </alternativeName>
</protein>
<dbReference type="Pfam" id="PF00254">
    <property type="entry name" value="FKBP_C"/>
    <property type="match status" value="1"/>
</dbReference>